<keyword evidence="3" id="KW-0547">Nucleotide-binding</keyword>
<dbReference type="AlphaFoldDB" id="A0AAD9B3S9"/>
<dbReference type="PROSITE" id="PS50067">
    <property type="entry name" value="KINESIN_MOTOR_2"/>
    <property type="match status" value="1"/>
</dbReference>
<dbReference type="EMBL" id="JASDAP010000028">
    <property type="protein sequence ID" value="KAK1876790.1"/>
    <property type="molecule type" value="Genomic_DNA"/>
</dbReference>
<dbReference type="GO" id="GO:0005524">
    <property type="term" value="F:ATP binding"/>
    <property type="evidence" value="ECO:0007669"/>
    <property type="project" value="UniProtKB-KW"/>
</dbReference>
<dbReference type="InterPro" id="IPR027640">
    <property type="entry name" value="Kinesin-like_fam"/>
</dbReference>
<dbReference type="InterPro" id="IPR027417">
    <property type="entry name" value="P-loop_NTPase"/>
</dbReference>
<dbReference type="GO" id="GO:0051231">
    <property type="term" value="P:spindle elongation"/>
    <property type="evidence" value="ECO:0007669"/>
    <property type="project" value="TreeGrafter"/>
</dbReference>
<keyword evidence="10" id="KW-1185">Reference proteome</keyword>
<name>A0AAD9B3S9_DISEL</name>
<reference evidence="9" key="1">
    <citation type="submission" date="2023-04" db="EMBL/GenBank/DDBJ databases">
        <title>Chromosome-level genome of Chaenocephalus aceratus.</title>
        <authorList>
            <person name="Park H."/>
        </authorList>
    </citation>
    <scope>NUCLEOTIDE SEQUENCE</scope>
    <source>
        <strain evidence="9">DE</strain>
        <tissue evidence="9">Muscle</tissue>
    </source>
</reference>
<dbReference type="Gene3D" id="3.40.850.10">
    <property type="entry name" value="Kinesin motor domain"/>
    <property type="match status" value="1"/>
</dbReference>
<accession>A0AAD9B3S9</accession>
<dbReference type="PANTHER" id="PTHR47969">
    <property type="entry name" value="CHROMOSOME-ASSOCIATED KINESIN KIF4A-RELATED"/>
    <property type="match status" value="1"/>
</dbReference>
<dbReference type="GO" id="GO:0008017">
    <property type="term" value="F:microtubule binding"/>
    <property type="evidence" value="ECO:0007669"/>
    <property type="project" value="InterPro"/>
</dbReference>
<evidence type="ECO:0000256" key="5">
    <source>
        <dbReference type="ARBA" id="ARBA00023054"/>
    </source>
</evidence>
<comment type="subcellular location">
    <subcellularLocation>
        <location evidence="1">Cytoplasm</location>
        <location evidence="1">Cytoskeleton</location>
    </subcellularLocation>
</comment>
<evidence type="ECO:0000256" key="1">
    <source>
        <dbReference type="ARBA" id="ARBA00004245"/>
    </source>
</evidence>
<keyword evidence="5" id="KW-0175">Coiled coil</keyword>
<evidence type="ECO:0000313" key="10">
    <source>
        <dbReference type="Proteomes" id="UP001228049"/>
    </source>
</evidence>
<evidence type="ECO:0000256" key="3">
    <source>
        <dbReference type="ARBA" id="ARBA00022741"/>
    </source>
</evidence>
<dbReference type="SUPFAM" id="SSF52540">
    <property type="entry name" value="P-loop containing nucleoside triphosphate hydrolases"/>
    <property type="match status" value="1"/>
</dbReference>
<proteinExistence type="inferred from homology"/>
<dbReference type="GO" id="GO:0007052">
    <property type="term" value="P:mitotic spindle organization"/>
    <property type="evidence" value="ECO:0007669"/>
    <property type="project" value="TreeGrafter"/>
</dbReference>
<comment type="caution">
    <text evidence="7">Lacks conserved residue(s) required for the propagation of feature annotation.</text>
</comment>
<evidence type="ECO:0000256" key="6">
    <source>
        <dbReference type="ARBA" id="ARBA00023212"/>
    </source>
</evidence>
<dbReference type="PANTHER" id="PTHR47969:SF15">
    <property type="entry name" value="CHROMOSOME-ASSOCIATED KINESIN KIF4A-RELATED"/>
    <property type="match status" value="1"/>
</dbReference>
<evidence type="ECO:0000256" key="4">
    <source>
        <dbReference type="ARBA" id="ARBA00022840"/>
    </source>
</evidence>
<organism evidence="9 10">
    <name type="scientific">Dissostichus eleginoides</name>
    <name type="common">Patagonian toothfish</name>
    <name type="synonym">Dissostichus amissus</name>
    <dbReference type="NCBI Taxonomy" id="100907"/>
    <lineage>
        <taxon>Eukaryota</taxon>
        <taxon>Metazoa</taxon>
        <taxon>Chordata</taxon>
        <taxon>Craniata</taxon>
        <taxon>Vertebrata</taxon>
        <taxon>Euteleostomi</taxon>
        <taxon>Actinopterygii</taxon>
        <taxon>Neopterygii</taxon>
        <taxon>Teleostei</taxon>
        <taxon>Neoteleostei</taxon>
        <taxon>Acanthomorphata</taxon>
        <taxon>Eupercaria</taxon>
        <taxon>Perciformes</taxon>
        <taxon>Notothenioidei</taxon>
        <taxon>Nototheniidae</taxon>
        <taxon>Dissostichus</taxon>
    </lineage>
</organism>
<keyword evidence="2" id="KW-0963">Cytoplasm</keyword>
<protein>
    <submittedName>
        <fullName evidence="9">Chromosome-associated kinesin KIF4</fullName>
    </submittedName>
</protein>
<keyword evidence="6" id="KW-0206">Cytoskeleton</keyword>
<dbReference type="InterPro" id="IPR036961">
    <property type="entry name" value="Kinesin_motor_dom_sf"/>
</dbReference>
<keyword evidence="4" id="KW-0067">ATP-binding</keyword>
<evidence type="ECO:0000256" key="7">
    <source>
        <dbReference type="PROSITE-ProRule" id="PRU00283"/>
    </source>
</evidence>
<comment type="similarity">
    <text evidence="7">Belongs to the TRAFAC class myosin-kinesin ATPase superfamily. Kinesin family.</text>
</comment>
<dbReference type="GO" id="GO:0005875">
    <property type="term" value="C:microtubule associated complex"/>
    <property type="evidence" value="ECO:0007669"/>
    <property type="project" value="TreeGrafter"/>
</dbReference>
<dbReference type="Pfam" id="PF00225">
    <property type="entry name" value="Kinesin"/>
    <property type="match status" value="1"/>
</dbReference>
<feature type="domain" description="Kinesin motor" evidence="8">
    <location>
        <begin position="1"/>
        <end position="118"/>
    </location>
</feature>
<dbReference type="GO" id="GO:0003777">
    <property type="term" value="F:microtubule motor activity"/>
    <property type="evidence" value="ECO:0007669"/>
    <property type="project" value="InterPro"/>
</dbReference>
<feature type="non-terminal residue" evidence="9">
    <location>
        <position position="1"/>
    </location>
</feature>
<sequence>MVGCLEIGNSARTVASTAMNAASSRSHAIFTLTLEQRKDNVGVKQAAAITGTAAASKEMACSRETCWCDHRKCRLISVRDFEVLQKKLRRALNVNRNNKVAAYGMAMEALLICGFSER</sequence>
<gene>
    <name evidence="9" type="ORF">KUDE01_002111</name>
</gene>
<dbReference type="InterPro" id="IPR001752">
    <property type="entry name" value="Kinesin_motor_dom"/>
</dbReference>
<evidence type="ECO:0000313" key="9">
    <source>
        <dbReference type="EMBL" id="KAK1876790.1"/>
    </source>
</evidence>
<evidence type="ECO:0000259" key="8">
    <source>
        <dbReference type="PROSITE" id="PS50067"/>
    </source>
</evidence>
<dbReference type="Proteomes" id="UP001228049">
    <property type="component" value="Unassembled WGS sequence"/>
</dbReference>
<evidence type="ECO:0000256" key="2">
    <source>
        <dbReference type="ARBA" id="ARBA00022490"/>
    </source>
</evidence>
<dbReference type="GO" id="GO:0007018">
    <property type="term" value="P:microtubule-based movement"/>
    <property type="evidence" value="ECO:0007669"/>
    <property type="project" value="InterPro"/>
</dbReference>
<comment type="caution">
    <text evidence="9">The sequence shown here is derived from an EMBL/GenBank/DDBJ whole genome shotgun (WGS) entry which is preliminary data.</text>
</comment>